<reference evidence="1 2" key="1">
    <citation type="submission" date="2008-07" db="EMBL/GenBank/DDBJ databases">
        <authorList>
            <person name="Tandeau de Marsac N."/>
            <person name="Ferriera S."/>
            <person name="Johnson J."/>
            <person name="Kravitz S."/>
            <person name="Beeson K."/>
            <person name="Sutton G."/>
            <person name="Rogers Y.-H."/>
            <person name="Friedman R."/>
            <person name="Frazier M."/>
            <person name="Venter J.C."/>
        </authorList>
    </citation>
    <scope>NUCLEOTIDE SEQUENCE [LARGE SCALE GENOMIC DNA]</scope>
    <source>
        <strain evidence="1 2">PCC 7420</strain>
    </source>
</reference>
<dbReference type="Proteomes" id="UP000003835">
    <property type="component" value="Unassembled WGS sequence"/>
</dbReference>
<gene>
    <name evidence="1" type="ORF">MC7420_4392</name>
</gene>
<accession>B4VY86</accession>
<dbReference type="HOGENOM" id="CLU_3134439_0_0_3"/>
<protein>
    <submittedName>
        <fullName evidence="1">Uncharacterized protein</fullName>
    </submittedName>
</protein>
<keyword evidence="2" id="KW-1185">Reference proteome</keyword>
<dbReference type="STRING" id="118168.MC7420_4392"/>
<dbReference type="AlphaFoldDB" id="B4VY86"/>
<name>B4VY86_9CYAN</name>
<organism evidence="1 2">
    <name type="scientific">Coleofasciculus chthonoplastes PCC 7420</name>
    <dbReference type="NCBI Taxonomy" id="118168"/>
    <lineage>
        <taxon>Bacteria</taxon>
        <taxon>Bacillati</taxon>
        <taxon>Cyanobacteriota</taxon>
        <taxon>Cyanophyceae</taxon>
        <taxon>Coleofasciculales</taxon>
        <taxon>Coleofasciculaceae</taxon>
        <taxon>Coleofasciculus</taxon>
    </lineage>
</organism>
<sequence>MKRRISRGGFSSGSGLIRNVMGKTRPYTVIRTRSLSLPLLPLTTCCADG</sequence>
<proteinExistence type="predicted"/>
<evidence type="ECO:0000313" key="2">
    <source>
        <dbReference type="Proteomes" id="UP000003835"/>
    </source>
</evidence>
<evidence type="ECO:0000313" key="1">
    <source>
        <dbReference type="EMBL" id="EDX73145.1"/>
    </source>
</evidence>
<dbReference type="EMBL" id="DS989859">
    <property type="protein sequence ID" value="EDX73145.1"/>
    <property type="molecule type" value="Genomic_DNA"/>
</dbReference>